<dbReference type="InterPro" id="IPR009057">
    <property type="entry name" value="Homeodomain-like_sf"/>
</dbReference>
<protein>
    <submittedName>
        <fullName evidence="5">Helix-turn-helix domain-containing protein</fullName>
    </submittedName>
</protein>
<keyword evidence="2" id="KW-0238">DNA-binding</keyword>
<evidence type="ECO:0000259" key="4">
    <source>
        <dbReference type="PROSITE" id="PS01124"/>
    </source>
</evidence>
<evidence type="ECO:0000313" key="6">
    <source>
        <dbReference type="Proteomes" id="UP001177872"/>
    </source>
</evidence>
<accession>A0ABU0VJE7</accession>
<gene>
    <name evidence="5" type="ORF">Q6237_08285</name>
</gene>
<dbReference type="PANTHER" id="PTHR47894">
    <property type="entry name" value="HTH-TYPE TRANSCRIPTIONAL REGULATOR GADX"/>
    <property type="match status" value="1"/>
</dbReference>
<keyword evidence="6" id="KW-1185">Reference proteome</keyword>
<proteinExistence type="predicted"/>
<dbReference type="SUPFAM" id="SSF46689">
    <property type="entry name" value="Homeodomain-like"/>
    <property type="match status" value="1"/>
</dbReference>
<sequence length="268" mass="30307">MDIDKTTREIRCREHIGCTASVLQTQTLLTRSIALESASLILVREGSKRVCWQHRDILLQPGDAILIAADCTLDVTNIRSSETGIYAAEWLSFPDALTTDEPHALYSLCGGFRQAFYHARAAIMDPEAIPERVAVKRMEEVQIWLEESGLRWAPVKAEKLSRQVRKRVSDDLARQWLAPDIAQHFAMSESTFRRRLAAEGMSFHQLLTEARMCHALTLLQVTDMAVNQVALSVGYESPSKFTARFRTRFGFNPAQIRERLAIIASDFV</sequence>
<dbReference type="EMBL" id="JAVCZN010000002">
    <property type="protein sequence ID" value="MDQ1860980.1"/>
    <property type="molecule type" value="Genomic_DNA"/>
</dbReference>
<dbReference type="SMART" id="SM00342">
    <property type="entry name" value="HTH_ARAC"/>
    <property type="match status" value="1"/>
</dbReference>
<evidence type="ECO:0000256" key="1">
    <source>
        <dbReference type="ARBA" id="ARBA00023015"/>
    </source>
</evidence>
<dbReference type="RefSeq" id="WP_262942323.1">
    <property type="nucleotide sequence ID" value="NZ_JAIQCT010000002.1"/>
</dbReference>
<keyword evidence="3" id="KW-0804">Transcription</keyword>
<dbReference type="Pfam" id="PF12833">
    <property type="entry name" value="HTH_18"/>
    <property type="match status" value="1"/>
</dbReference>
<keyword evidence="1" id="KW-0805">Transcription regulation</keyword>
<dbReference type="InterPro" id="IPR018062">
    <property type="entry name" value="HTH_AraC-typ_CS"/>
</dbReference>
<evidence type="ECO:0000313" key="5">
    <source>
        <dbReference type="EMBL" id="MDQ1860980.1"/>
    </source>
</evidence>
<organism evidence="5 6">
    <name type="scientific">Serratia ureilytica</name>
    <dbReference type="NCBI Taxonomy" id="300181"/>
    <lineage>
        <taxon>Bacteria</taxon>
        <taxon>Pseudomonadati</taxon>
        <taxon>Pseudomonadota</taxon>
        <taxon>Gammaproteobacteria</taxon>
        <taxon>Enterobacterales</taxon>
        <taxon>Yersiniaceae</taxon>
        <taxon>Serratia</taxon>
    </lineage>
</organism>
<name>A0ABU0VJE7_9GAMM</name>
<dbReference type="PRINTS" id="PR00032">
    <property type="entry name" value="HTHARAC"/>
</dbReference>
<dbReference type="Gene3D" id="1.10.10.60">
    <property type="entry name" value="Homeodomain-like"/>
    <property type="match status" value="1"/>
</dbReference>
<dbReference type="InterPro" id="IPR020449">
    <property type="entry name" value="Tscrpt_reg_AraC-type_HTH"/>
</dbReference>
<feature type="domain" description="HTH araC/xylS-type" evidence="4">
    <location>
        <begin position="162"/>
        <end position="259"/>
    </location>
</feature>
<dbReference type="PROSITE" id="PS00041">
    <property type="entry name" value="HTH_ARAC_FAMILY_1"/>
    <property type="match status" value="1"/>
</dbReference>
<dbReference type="Proteomes" id="UP001177872">
    <property type="component" value="Unassembled WGS sequence"/>
</dbReference>
<dbReference type="InterPro" id="IPR018060">
    <property type="entry name" value="HTH_AraC"/>
</dbReference>
<evidence type="ECO:0000256" key="2">
    <source>
        <dbReference type="ARBA" id="ARBA00023125"/>
    </source>
</evidence>
<reference evidence="5" key="1">
    <citation type="submission" date="2023-07" db="EMBL/GenBank/DDBJ databases">
        <title>In vitro acaricidal activity of Serratia ureilytica strains isolated from Mimosa pudica nodules againts the dust mite Tyrophagus putrescentiae.</title>
        <authorList>
            <person name="Wong-Villareal A."/>
            <person name="Cerqueda-Garcia D."/>
        </authorList>
    </citation>
    <scope>NUCLEOTIDE SEQUENCE</scope>
    <source>
        <strain evidence="5">UTS2</strain>
    </source>
</reference>
<dbReference type="PANTHER" id="PTHR47894:SF4">
    <property type="entry name" value="HTH-TYPE TRANSCRIPTIONAL REGULATOR GADX"/>
    <property type="match status" value="1"/>
</dbReference>
<dbReference type="PROSITE" id="PS01124">
    <property type="entry name" value="HTH_ARAC_FAMILY_2"/>
    <property type="match status" value="1"/>
</dbReference>
<evidence type="ECO:0000256" key="3">
    <source>
        <dbReference type="ARBA" id="ARBA00023163"/>
    </source>
</evidence>
<comment type="caution">
    <text evidence="5">The sequence shown here is derived from an EMBL/GenBank/DDBJ whole genome shotgun (WGS) entry which is preliminary data.</text>
</comment>